<evidence type="ECO:0000313" key="2">
    <source>
        <dbReference type="EMBL" id="RWS25829.1"/>
    </source>
</evidence>
<feature type="non-terminal residue" evidence="2">
    <location>
        <position position="1"/>
    </location>
</feature>
<dbReference type="PANTHER" id="PTHR13275:SF4">
    <property type="entry name" value="VACUOLAR PROTEIN SORTING-ASSOCIATED PROTEIN 72 HOMOLOG"/>
    <property type="match status" value="1"/>
</dbReference>
<protein>
    <recommendedName>
        <fullName evidence="1">Vps72/YL1 C-terminal domain-containing protein</fullName>
    </recommendedName>
</protein>
<accession>A0A443SE86</accession>
<name>A0A443SE86_9ACAR</name>
<dbReference type="VEuPathDB" id="VectorBase:LDEU006209"/>
<dbReference type="GO" id="GO:0005634">
    <property type="term" value="C:nucleus"/>
    <property type="evidence" value="ECO:0007669"/>
    <property type="project" value="TreeGrafter"/>
</dbReference>
<dbReference type="Proteomes" id="UP000288716">
    <property type="component" value="Unassembled WGS sequence"/>
</dbReference>
<feature type="domain" description="Vps72/YL1 C-terminal" evidence="1">
    <location>
        <begin position="92"/>
        <end position="121"/>
    </location>
</feature>
<dbReference type="EMBL" id="NCKV01003343">
    <property type="protein sequence ID" value="RWS25829.1"/>
    <property type="molecule type" value="Genomic_DNA"/>
</dbReference>
<dbReference type="STRING" id="299467.A0A443SE86"/>
<organism evidence="2 3">
    <name type="scientific">Leptotrombidium deliense</name>
    <dbReference type="NCBI Taxonomy" id="299467"/>
    <lineage>
        <taxon>Eukaryota</taxon>
        <taxon>Metazoa</taxon>
        <taxon>Ecdysozoa</taxon>
        <taxon>Arthropoda</taxon>
        <taxon>Chelicerata</taxon>
        <taxon>Arachnida</taxon>
        <taxon>Acari</taxon>
        <taxon>Acariformes</taxon>
        <taxon>Trombidiformes</taxon>
        <taxon>Prostigmata</taxon>
        <taxon>Anystina</taxon>
        <taxon>Parasitengona</taxon>
        <taxon>Trombiculoidea</taxon>
        <taxon>Trombiculidae</taxon>
        <taxon>Leptotrombidium</taxon>
    </lineage>
</organism>
<dbReference type="SMART" id="SM00993">
    <property type="entry name" value="YL1_C"/>
    <property type="match status" value="1"/>
</dbReference>
<sequence>KETELLNLKSLERYRKLELEKSKKSKIVKEDIKGPIIRYTSTSMPLIEDSPDSNDTTSEKRCSRNFITFSDEDSFNAVFKKPAKPPAPKRPTVCPISHLKARYFDPVTQLPFVSTNTFRALREAYYKQLENLGDTSQPDVAKWLEWRKKNVATKAVTVQKP</sequence>
<evidence type="ECO:0000313" key="3">
    <source>
        <dbReference type="Proteomes" id="UP000288716"/>
    </source>
</evidence>
<dbReference type="Pfam" id="PF08265">
    <property type="entry name" value="YL1_C"/>
    <property type="match status" value="1"/>
</dbReference>
<gene>
    <name evidence="2" type="ORF">B4U80_06674</name>
</gene>
<dbReference type="OrthoDB" id="78296at2759"/>
<comment type="caution">
    <text evidence="2">The sequence shown here is derived from an EMBL/GenBank/DDBJ whole genome shotgun (WGS) entry which is preliminary data.</text>
</comment>
<dbReference type="PANTHER" id="PTHR13275">
    <property type="entry name" value="YL-1 PROTEIN TRANSCRIPTION FACTOR-LIKE 1"/>
    <property type="match status" value="1"/>
</dbReference>
<evidence type="ECO:0000259" key="1">
    <source>
        <dbReference type="SMART" id="SM00993"/>
    </source>
</evidence>
<dbReference type="AlphaFoldDB" id="A0A443SE86"/>
<dbReference type="InterPro" id="IPR013272">
    <property type="entry name" value="Vps72/YL1_C"/>
</dbReference>
<proteinExistence type="predicted"/>
<keyword evidence="3" id="KW-1185">Reference proteome</keyword>
<reference evidence="2 3" key="1">
    <citation type="journal article" date="2018" name="Gigascience">
        <title>Genomes of trombidid mites reveal novel predicted allergens and laterally-transferred genes associated with secondary metabolism.</title>
        <authorList>
            <person name="Dong X."/>
            <person name="Chaisiri K."/>
            <person name="Xia D."/>
            <person name="Armstrong S.D."/>
            <person name="Fang Y."/>
            <person name="Donnelly M.J."/>
            <person name="Kadowaki T."/>
            <person name="McGarry J.W."/>
            <person name="Darby A.C."/>
            <person name="Makepeace B.L."/>
        </authorList>
    </citation>
    <scope>NUCLEOTIDE SEQUENCE [LARGE SCALE GENOMIC DNA]</scope>
    <source>
        <strain evidence="2">UoL-UT</strain>
    </source>
</reference>